<protein>
    <submittedName>
        <fullName evidence="2">XRE family transcriptional regulator</fullName>
    </submittedName>
</protein>
<feature type="domain" description="HigA2-like helix-turn-helix" evidence="1">
    <location>
        <begin position="13"/>
        <end position="92"/>
    </location>
</feature>
<dbReference type="Gene3D" id="1.10.260.40">
    <property type="entry name" value="lambda repressor-like DNA-binding domains"/>
    <property type="match status" value="1"/>
</dbReference>
<evidence type="ECO:0000313" key="2">
    <source>
        <dbReference type="EMBL" id="MYL84037.1"/>
    </source>
</evidence>
<dbReference type="InterPro" id="IPR010982">
    <property type="entry name" value="Lambda_DNA-bd_dom_sf"/>
</dbReference>
<comment type="caution">
    <text evidence="2">The sequence shown here is derived from an EMBL/GenBank/DDBJ whole genome shotgun (WGS) entry which is preliminary data.</text>
</comment>
<proteinExistence type="predicted"/>
<accession>A0A7C9N1F2</accession>
<evidence type="ECO:0000313" key="3">
    <source>
        <dbReference type="Proteomes" id="UP000482487"/>
    </source>
</evidence>
<organism evidence="2 3">
    <name type="scientific">Solidesulfovibrio aerotolerans</name>
    <dbReference type="NCBI Taxonomy" id="295255"/>
    <lineage>
        <taxon>Bacteria</taxon>
        <taxon>Pseudomonadati</taxon>
        <taxon>Thermodesulfobacteriota</taxon>
        <taxon>Desulfovibrionia</taxon>
        <taxon>Desulfovibrionales</taxon>
        <taxon>Desulfovibrionaceae</taxon>
        <taxon>Solidesulfovibrio</taxon>
    </lineage>
</organism>
<dbReference type="RefSeq" id="WP_160961691.1">
    <property type="nucleotide sequence ID" value="NZ_WVUD01000023.1"/>
</dbReference>
<name>A0A7C9N1F2_9BACT</name>
<evidence type="ECO:0000259" key="1">
    <source>
        <dbReference type="Pfam" id="PF13744"/>
    </source>
</evidence>
<keyword evidence="3" id="KW-1185">Reference proteome</keyword>
<dbReference type="OrthoDB" id="9795596at2"/>
<dbReference type="SUPFAM" id="SSF47413">
    <property type="entry name" value="lambda repressor-like DNA-binding domains"/>
    <property type="match status" value="1"/>
</dbReference>
<dbReference type="GO" id="GO:0003677">
    <property type="term" value="F:DNA binding"/>
    <property type="evidence" value="ECO:0007669"/>
    <property type="project" value="InterPro"/>
</dbReference>
<dbReference type="InterPro" id="IPR039554">
    <property type="entry name" value="HigA2-like_HTH"/>
</dbReference>
<dbReference type="AlphaFoldDB" id="A0A7C9N1F2"/>
<dbReference type="EMBL" id="WVUD01000023">
    <property type="protein sequence ID" value="MYL84037.1"/>
    <property type="molecule type" value="Genomic_DNA"/>
</dbReference>
<dbReference type="Pfam" id="PF13744">
    <property type="entry name" value="HTH_37"/>
    <property type="match status" value="1"/>
</dbReference>
<gene>
    <name evidence="2" type="ORF">GTA51_12945</name>
</gene>
<reference evidence="2 3" key="1">
    <citation type="submission" date="2020-01" db="EMBL/GenBank/DDBJ databases">
        <title>Genome sequence of Desulfovibrio aerotolerans DSM 16695(T).</title>
        <authorList>
            <person name="Karnachuk O."/>
            <person name="Avakyan M."/>
            <person name="Mardanov A."/>
            <person name="Kadnikov V."/>
            <person name="Ravin N."/>
        </authorList>
    </citation>
    <scope>NUCLEOTIDE SEQUENCE [LARGE SCALE GENOMIC DNA]</scope>
    <source>
        <strain evidence="2 3">DSM 16695</strain>
    </source>
</reference>
<sequence length="109" mass="12133">MNDTTITEGTTNVFADLGFPDADQCRAKTRLAFVLNECIRIRKLKQADAAVLLGIPQPKVSALKNYRLDGFSVERLMEFLTALDQDVEIMIRPRPEHSGAGNITVSQVR</sequence>
<dbReference type="Proteomes" id="UP000482487">
    <property type="component" value="Unassembled WGS sequence"/>
</dbReference>